<organism evidence="2 3">
    <name type="scientific">Nonomuraea ferruginea</name>
    <dbReference type="NCBI Taxonomy" id="46174"/>
    <lineage>
        <taxon>Bacteria</taxon>
        <taxon>Bacillati</taxon>
        <taxon>Actinomycetota</taxon>
        <taxon>Actinomycetes</taxon>
        <taxon>Streptosporangiales</taxon>
        <taxon>Streptosporangiaceae</taxon>
        <taxon>Nonomuraea</taxon>
    </lineage>
</organism>
<name>A0ABT4SXF9_9ACTN</name>
<gene>
    <name evidence="2" type="ORF">OUY24_14915</name>
</gene>
<dbReference type="SUPFAM" id="SSF82171">
    <property type="entry name" value="DPP6 N-terminal domain-like"/>
    <property type="match status" value="1"/>
</dbReference>
<evidence type="ECO:0000313" key="2">
    <source>
        <dbReference type="EMBL" id="MDA0641919.1"/>
    </source>
</evidence>
<reference evidence="2 3" key="1">
    <citation type="submission" date="2022-11" db="EMBL/GenBank/DDBJ databases">
        <title>Nonomuraea corallina sp. nov., a new species of the genus Nonomuraea isolated from sea side sediment in Thai sea.</title>
        <authorList>
            <person name="Ngamcharungchit C."/>
            <person name="Matsumoto A."/>
            <person name="Suriyachadkun C."/>
            <person name="Panbangred W."/>
            <person name="Inahashi Y."/>
            <person name="Intra B."/>
        </authorList>
    </citation>
    <scope>NUCLEOTIDE SEQUENCE [LARGE SCALE GENOMIC DNA]</scope>
    <source>
        <strain evidence="2 3">DSM 43553</strain>
    </source>
</reference>
<accession>A0ABT4SXF9</accession>
<sequence length="352" mass="37445">MSALWRLCVAAAAALAAAWLINGGGPPPVEFLSPEPAPPATPAPAAVKLTGPAPAPVRYAYEPHCNDGTDGCRHHILVSAAGQQWWVEGAHDDAPFALSADGTLVVHPLGDRFVARDLTTGTVTELPVRTEESVGEIFGAQQPLLSLDGRHLLVQHDHLDEDVEVVLERPMIVDIRRGTVRRLPKGERVAGWTTEGLALVTDHPARDLPGYATSAAYVIRSPGGRVVRRFTVPGNLAHGLPSPSARTLATLAKEIAPHDVVSTGILLTGTENGKTLRTVVPRLPEGLRADALIRWEGEDALLVRAEDRHGKISYHVVDLSTGAARDLRVAMAAVSDYLLAPAELSVLIGSVR</sequence>
<dbReference type="EMBL" id="JAPNUD010000032">
    <property type="protein sequence ID" value="MDA0641919.1"/>
    <property type="molecule type" value="Genomic_DNA"/>
</dbReference>
<keyword evidence="3" id="KW-1185">Reference proteome</keyword>
<comment type="caution">
    <text evidence="2">The sequence shown here is derived from an EMBL/GenBank/DDBJ whole genome shotgun (WGS) entry which is preliminary data.</text>
</comment>
<evidence type="ECO:0000313" key="3">
    <source>
        <dbReference type="Proteomes" id="UP001212498"/>
    </source>
</evidence>
<feature type="signal peptide" evidence="1">
    <location>
        <begin position="1"/>
        <end position="16"/>
    </location>
</feature>
<proteinExistence type="predicted"/>
<evidence type="ECO:0000256" key="1">
    <source>
        <dbReference type="SAM" id="SignalP"/>
    </source>
</evidence>
<dbReference type="RefSeq" id="WP_271276615.1">
    <property type="nucleotide sequence ID" value="NZ_BAABFD010000019.1"/>
</dbReference>
<feature type="chain" id="PRO_5046980210" evidence="1">
    <location>
        <begin position="17"/>
        <end position="352"/>
    </location>
</feature>
<protein>
    <submittedName>
        <fullName evidence="2">Uncharacterized protein</fullName>
    </submittedName>
</protein>
<keyword evidence="1" id="KW-0732">Signal</keyword>
<dbReference type="Proteomes" id="UP001212498">
    <property type="component" value="Unassembled WGS sequence"/>
</dbReference>